<feature type="region of interest" description="Disordered" evidence="1">
    <location>
        <begin position="38"/>
        <end position="59"/>
    </location>
</feature>
<feature type="domain" description="CCDC66" evidence="2">
    <location>
        <begin position="3"/>
        <end position="79"/>
    </location>
</feature>
<keyword evidence="4" id="KW-1185">Reference proteome</keyword>
<feature type="region of interest" description="Disordered" evidence="1">
    <location>
        <begin position="73"/>
        <end position="113"/>
    </location>
</feature>
<proteinExistence type="predicted"/>
<feature type="compositionally biased region" description="Polar residues" evidence="1">
    <location>
        <begin position="309"/>
        <end position="319"/>
    </location>
</feature>
<feature type="compositionally biased region" description="Basic and acidic residues" evidence="1">
    <location>
        <begin position="97"/>
        <end position="111"/>
    </location>
</feature>
<organism evidence="3 4">
    <name type="scientific">Orchesella cincta</name>
    <name type="common">Springtail</name>
    <name type="synonym">Podura cincta</name>
    <dbReference type="NCBI Taxonomy" id="48709"/>
    <lineage>
        <taxon>Eukaryota</taxon>
        <taxon>Metazoa</taxon>
        <taxon>Ecdysozoa</taxon>
        <taxon>Arthropoda</taxon>
        <taxon>Hexapoda</taxon>
        <taxon>Collembola</taxon>
        <taxon>Entomobryomorpha</taxon>
        <taxon>Entomobryoidea</taxon>
        <taxon>Orchesellidae</taxon>
        <taxon>Orchesellinae</taxon>
        <taxon>Orchesella</taxon>
    </lineage>
</organism>
<dbReference type="Pfam" id="PF15236">
    <property type="entry name" value="CCDC66"/>
    <property type="match status" value="1"/>
</dbReference>
<feature type="compositionally biased region" description="Basic residues" evidence="1">
    <location>
        <begin position="172"/>
        <end position="184"/>
    </location>
</feature>
<evidence type="ECO:0000313" key="3">
    <source>
        <dbReference type="EMBL" id="ODN02829.1"/>
    </source>
</evidence>
<feature type="compositionally biased region" description="Basic and acidic residues" evidence="1">
    <location>
        <begin position="208"/>
        <end position="218"/>
    </location>
</feature>
<evidence type="ECO:0000313" key="4">
    <source>
        <dbReference type="Proteomes" id="UP000094527"/>
    </source>
</evidence>
<feature type="region of interest" description="Disordered" evidence="1">
    <location>
        <begin position="148"/>
        <end position="319"/>
    </location>
</feature>
<dbReference type="STRING" id="48709.A0A1D2NC68"/>
<gene>
    <name evidence="3" type="ORF">Ocin01_03847</name>
</gene>
<dbReference type="InterPro" id="IPR040467">
    <property type="entry name" value="CCDC66_dom"/>
</dbReference>
<feature type="compositionally biased region" description="Gly residues" evidence="1">
    <location>
        <begin position="363"/>
        <end position="374"/>
    </location>
</feature>
<feature type="region of interest" description="Disordered" evidence="1">
    <location>
        <begin position="357"/>
        <end position="380"/>
    </location>
</feature>
<sequence length="811" mass="90781">MKTFTRGQNVPIDLDTYTEMEKKRLANQEHLEALKKQIEERQQKQKEEKERLLQEDREHEMRIARQRELELQRLEMEKRGKGPINGDMPNCIEENTSTEHSKVDMSSDPKSSKISAMLERSNISIHDSDEQKDIEIVQRQSVMVVTATAPSTDLGEEEGKTTNTEGSDSSKSHLRHHHHNQHRLSRQDQSVMTDMSDTIRMKRRQERLKRMEDERSVRGDNTGTESEDVSIPFHRIRQRRNEPSPQRRTRGIAPMKATHLTKTDKDEMILKSCSSSLQQEESVDEDTGRQPPPPRSMRAPHDVPYPHSNMKSSKSETQLTKQKTAEMLDRNFGSIAGVNISGTSEESSGFSTPFLARRELGSGSTGSGTTGSGSGVQSPDLAYHTYQASKSTREEQNFARITSGRDSHAPVTTSRAHISSSGNKINTSITSSEFSSTQKGFIHQREFDEIPIKPSKSFKEEDVAKVGVNSVNSTSNERVEIENPLVSRSRKPSGFDSKQRNKSVSPKRKVSPVKVAKFVDEKNKHEMGADNQRRMSLDNLNLPEIHQSPRLTSPPVPALFKKLQMGLQPDESGRISCLPTEFPDILTPLPTIPIGSLMSPNPSRLSSAASSAGSRIDIDIAVTPRGNPEIMKLFEAAEERIKQRQLNAILQSNNGGAHESDSARSRTSFEADVGSISINLEPVMLYPSRDPNGVEKTEIEIPTSARLSIRSHPLEGSSRRAPPVSARDEDLAAKHGAFIASILNRKEVKEQLSARESELSEKGIIEFSIRLPSTSASGDGDQVDEYRDPLLTERRRHTAQWVFRCNNRNGK</sequence>
<name>A0A1D2NC68_ORCCI</name>
<comment type="caution">
    <text evidence="3">The sequence shown here is derived from an EMBL/GenBank/DDBJ whole genome shotgun (WGS) entry which is preliminary data.</text>
</comment>
<accession>A0A1D2NC68</accession>
<feature type="region of interest" description="Disordered" evidence="1">
    <location>
        <begin position="479"/>
        <end position="512"/>
    </location>
</feature>
<feature type="region of interest" description="Disordered" evidence="1">
    <location>
        <begin position="401"/>
        <end position="426"/>
    </location>
</feature>
<evidence type="ECO:0000256" key="1">
    <source>
        <dbReference type="SAM" id="MobiDB-lite"/>
    </source>
</evidence>
<dbReference type="Proteomes" id="UP000094527">
    <property type="component" value="Unassembled WGS sequence"/>
</dbReference>
<feature type="compositionally biased region" description="Polar residues" evidence="1">
    <location>
        <begin position="410"/>
        <end position="426"/>
    </location>
</feature>
<reference evidence="3 4" key="1">
    <citation type="journal article" date="2016" name="Genome Biol. Evol.">
        <title>Gene Family Evolution Reflects Adaptation to Soil Environmental Stressors in the Genome of the Collembolan Orchesella cincta.</title>
        <authorList>
            <person name="Faddeeva-Vakhrusheva A."/>
            <person name="Derks M.F."/>
            <person name="Anvar S.Y."/>
            <person name="Agamennone V."/>
            <person name="Suring W."/>
            <person name="Smit S."/>
            <person name="van Straalen N.M."/>
            <person name="Roelofs D."/>
        </authorList>
    </citation>
    <scope>NUCLEOTIDE SEQUENCE [LARGE SCALE GENOMIC DNA]</scope>
    <source>
        <tissue evidence="3">Mixed pool</tissue>
    </source>
</reference>
<dbReference type="AlphaFoldDB" id="A0A1D2NC68"/>
<protein>
    <recommendedName>
        <fullName evidence="2">CCDC66 domain-containing protein</fullName>
    </recommendedName>
</protein>
<dbReference type="EMBL" id="LJIJ01000094">
    <property type="protein sequence ID" value="ODN02829.1"/>
    <property type="molecule type" value="Genomic_DNA"/>
</dbReference>
<evidence type="ECO:0000259" key="2">
    <source>
        <dbReference type="Pfam" id="PF15236"/>
    </source>
</evidence>